<evidence type="ECO:0000313" key="2">
    <source>
        <dbReference type="Proteomes" id="UP000015106"/>
    </source>
</evidence>
<accession>A0A8R7QLT1</accession>
<dbReference type="EnsemblPlants" id="TuG1812G0500005575.01.T01">
    <property type="protein sequence ID" value="TuG1812G0500005575.01.T01"/>
    <property type="gene ID" value="TuG1812G0500005575.01"/>
</dbReference>
<organism evidence="1 2">
    <name type="scientific">Triticum urartu</name>
    <name type="common">Red wild einkorn</name>
    <name type="synonym">Crithodium urartu</name>
    <dbReference type="NCBI Taxonomy" id="4572"/>
    <lineage>
        <taxon>Eukaryota</taxon>
        <taxon>Viridiplantae</taxon>
        <taxon>Streptophyta</taxon>
        <taxon>Embryophyta</taxon>
        <taxon>Tracheophyta</taxon>
        <taxon>Spermatophyta</taxon>
        <taxon>Magnoliopsida</taxon>
        <taxon>Liliopsida</taxon>
        <taxon>Poales</taxon>
        <taxon>Poaceae</taxon>
        <taxon>BOP clade</taxon>
        <taxon>Pooideae</taxon>
        <taxon>Triticodae</taxon>
        <taxon>Triticeae</taxon>
        <taxon>Triticinae</taxon>
        <taxon>Triticum</taxon>
    </lineage>
</organism>
<dbReference type="PANTHER" id="PTHR47481:SF31">
    <property type="entry name" value="OS01G0873500 PROTEIN"/>
    <property type="match status" value="1"/>
</dbReference>
<dbReference type="AlphaFoldDB" id="A0A8R7QLT1"/>
<evidence type="ECO:0000313" key="1">
    <source>
        <dbReference type="EnsemblPlants" id="TuG1812G0500005575.01.T01"/>
    </source>
</evidence>
<sequence length="192" mass="20930">MATPSIASLGHTITEKLTRENFLVWKARVLPHIKGAGLMGYLDGSIKEPAAVVHTEKDSAGKKEITSSPTPEHAVWVTQDQQILPFFISSLSREVLLQVSSHTTAASIWNALLQSFSSQSRARVIQLCSAIEHTRKGDMTAVAYFTMMVSISDELAAAGKPLDEDDVVDHILQGLLHEPDYNGFVSAISTRT</sequence>
<evidence type="ECO:0008006" key="3">
    <source>
        <dbReference type="Google" id="ProtNLM"/>
    </source>
</evidence>
<dbReference type="Gramene" id="TuG1812G0500005575.01.T01">
    <property type="protein sequence ID" value="TuG1812G0500005575.01.T01"/>
    <property type="gene ID" value="TuG1812G0500005575.01"/>
</dbReference>
<reference evidence="2" key="1">
    <citation type="journal article" date="2013" name="Nature">
        <title>Draft genome of the wheat A-genome progenitor Triticum urartu.</title>
        <authorList>
            <person name="Ling H.Q."/>
            <person name="Zhao S."/>
            <person name="Liu D."/>
            <person name="Wang J."/>
            <person name="Sun H."/>
            <person name="Zhang C."/>
            <person name="Fan H."/>
            <person name="Li D."/>
            <person name="Dong L."/>
            <person name="Tao Y."/>
            <person name="Gao C."/>
            <person name="Wu H."/>
            <person name="Li Y."/>
            <person name="Cui Y."/>
            <person name="Guo X."/>
            <person name="Zheng S."/>
            <person name="Wang B."/>
            <person name="Yu K."/>
            <person name="Liang Q."/>
            <person name="Yang W."/>
            <person name="Lou X."/>
            <person name="Chen J."/>
            <person name="Feng M."/>
            <person name="Jian J."/>
            <person name="Zhang X."/>
            <person name="Luo G."/>
            <person name="Jiang Y."/>
            <person name="Liu J."/>
            <person name="Wang Z."/>
            <person name="Sha Y."/>
            <person name="Zhang B."/>
            <person name="Wu H."/>
            <person name="Tang D."/>
            <person name="Shen Q."/>
            <person name="Xue P."/>
            <person name="Zou S."/>
            <person name="Wang X."/>
            <person name="Liu X."/>
            <person name="Wang F."/>
            <person name="Yang Y."/>
            <person name="An X."/>
            <person name="Dong Z."/>
            <person name="Zhang K."/>
            <person name="Zhang X."/>
            <person name="Luo M.C."/>
            <person name="Dvorak J."/>
            <person name="Tong Y."/>
            <person name="Wang J."/>
            <person name="Yang H."/>
            <person name="Li Z."/>
            <person name="Wang D."/>
            <person name="Zhang A."/>
            <person name="Wang J."/>
        </authorList>
    </citation>
    <scope>NUCLEOTIDE SEQUENCE</scope>
    <source>
        <strain evidence="2">cv. G1812</strain>
    </source>
</reference>
<reference evidence="1" key="3">
    <citation type="submission" date="2022-06" db="UniProtKB">
        <authorList>
            <consortium name="EnsemblPlants"/>
        </authorList>
    </citation>
    <scope>IDENTIFICATION</scope>
</reference>
<keyword evidence="2" id="KW-1185">Reference proteome</keyword>
<dbReference type="Proteomes" id="UP000015106">
    <property type="component" value="Chromosome 5"/>
</dbReference>
<protein>
    <recommendedName>
        <fullName evidence="3">Retrotransposon Copia-like N-terminal domain-containing protein</fullName>
    </recommendedName>
</protein>
<dbReference type="PANTHER" id="PTHR47481">
    <property type="match status" value="1"/>
</dbReference>
<reference evidence="1" key="2">
    <citation type="submission" date="2018-03" db="EMBL/GenBank/DDBJ databases">
        <title>The Triticum urartu genome reveals the dynamic nature of wheat genome evolution.</title>
        <authorList>
            <person name="Ling H."/>
            <person name="Ma B."/>
            <person name="Shi X."/>
            <person name="Liu H."/>
            <person name="Dong L."/>
            <person name="Sun H."/>
            <person name="Cao Y."/>
            <person name="Gao Q."/>
            <person name="Zheng S."/>
            <person name="Li Y."/>
            <person name="Yu Y."/>
            <person name="Du H."/>
            <person name="Qi M."/>
            <person name="Li Y."/>
            <person name="Yu H."/>
            <person name="Cui Y."/>
            <person name="Wang N."/>
            <person name="Chen C."/>
            <person name="Wu H."/>
            <person name="Zhao Y."/>
            <person name="Zhang J."/>
            <person name="Li Y."/>
            <person name="Zhou W."/>
            <person name="Zhang B."/>
            <person name="Hu W."/>
            <person name="Eijk M."/>
            <person name="Tang J."/>
            <person name="Witsenboer H."/>
            <person name="Zhao S."/>
            <person name="Li Z."/>
            <person name="Zhang A."/>
            <person name="Wang D."/>
            <person name="Liang C."/>
        </authorList>
    </citation>
    <scope>NUCLEOTIDE SEQUENCE [LARGE SCALE GENOMIC DNA]</scope>
    <source>
        <strain evidence="1">cv. G1812</strain>
    </source>
</reference>
<proteinExistence type="predicted"/>
<name>A0A8R7QLT1_TRIUA</name>
<dbReference type="Pfam" id="PF14223">
    <property type="entry name" value="Retrotran_gag_2"/>
    <property type="match status" value="1"/>
</dbReference>